<dbReference type="AlphaFoldDB" id="A0A7X4RWC9"/>
<sequence length="526" mass="58649">MSLIHSLFPSHHHAISSTSDAEPLKTKSTQAETVDTSAHLQAKRSPIDKMMAKFHGERMAYELNLQVGDKKGGEQTSKGSEAEALKPVLNEDYQRQFKTHLTLFKDIAAICDALEQQGEPFSKQQNLQRQELNTTIDKLESMAPLLLHGVRGANEDLSKNSLADVKAMAQYAKQDVLSERNVIALLQEKPRQILPLVNNMDSLSLLSKYVKDQMSSLAGSLRKQSPEVIHFLAQRKQALGQRTDKSLSEAGVQQNISQLLSSAVEGFNQATLDSHSHGGRGWLAKHAKALHHLGFHIKTPDEFRTKIKDHIESEYGRLFQVEINKDKTLSVHVNENTIGALPTKDFVRGLDDIYHMMTKNYDKTTVKEAIKASDDVEWRKGTGGEKVLSLTDKAEQALKEAHAIDELAPQNKLQSSIMRGVNDLKLSHLKVGLQQSFQQRANDIKNSADSWLNLDSKVAAGKALIVDSLMKDLMDSESPQDMLNLIRTAFDMNNQLCDSSPLIRNSGKTGELINDLYHAISRFMSE</sequence>
<feature type="compositionally biased region" description="Polar residues" evidence="1">
    <location>
        <begin position="15"/>
        <end position="39"/>
    </location>
</feature>
<evidence type="ECO:0000256" key="1">
    <source>
        <dbReference type="SAM" id="MobiDB-lite"/>
    </source>
</evidence>
<organism evidence="2 3">
    <name type="scientific">Vibrio eleionomae</name>
    <dbReference type="NCBI Taxonomy" id="2653505"/>
    <lineage>
        <taxon>Bacteria</taxon>
        <taxon>Pseudomonadati</taxon>
        <taxon>Pseudomonadota</taxon>
        <taxon>Gammaproteobacteria</taxon>
        <taxon>Vibrionales</taxon>
        <taxon>Vibrionaceae</taxon>
        <taxon>Vibrio</taxon>
    </lineage>
</organism>
<evidence type="ECO:0000313" key="3">
    <source>
        <dbReference type="Proteomes" id="UP000462621"/>
    </source>
</evidence>
<protein>
    <submittedName>
        <fullName evidence="2">Uncharacterized protein</fullName>
    </submittedName>
</protein>
<name>A0A7X4RWC9_9VIBR</name>
<feature type="region of interest" description="Disordered" evidence="1">
    <location>
        <begin position="1"/>
        <end position="41"/>
    </location>
</feature>
<dbReference type="EMBL" id="WEKT01000044">
    <property type="protein sequence ID" value="MZI95079.1"/>
    <property type="molecule type" value="Genomic_DNA"/>
</dbReference>
<reference evidence="2 3" key="1">
    <citation type="submission" date="2019-10" db="EMBL/GenBank/DDBJ databases">
        <title>Vibrio sp. nov. isolated from a shrimp pond.</title>
        <authorList>
            <person name="Gomez-Gil B."/>
            <person name="Enciso-Ibarra J."/>
            <person name="Enciso-Ibarra K."/>
            <person name="Bolan-Mejia C."/>
        </authorList>
    </citation>
    <scope>NUCLEOTIDE SEQUENCE [LARGE SCALE GENOMIC DNA]</scope>
    <source>
        <strain evidence="2 3">CAIM 722</strain>
    </source>
</reference>
<accession>A0A7X4RWC9</accession>
<gene>
    <name evidence="2" type="ORF">F9817_18030</name>
</gene>
<evidence type="ECO:0000313" key="2">
    <source>
        <dbReference type="EMBL" id="MZI95079.1"/>
    </source>
</evidence>
<keyword evidence="3" id="KW-1185">Reference proteome</keyword>
<proteinExistence type="predicted"/>
<comment type="caution">
    <text evidence="2">The sequence shown here is derived from an EMBL/GenBank/DDBJ whole genome shotgun (WGS) entry which is preliminary data.</text>
</comment>
<dbReference type="Proteomes" id="UP000462621">
    <property type="component" value="Unassembled WGS sequence"/>
</dbReference>
<dbReference type="RefSeq" id="WP_161157556.1">
    <property type="nucleotide sequence ID" value="NZ_WEKT01000044.1"/>
</dbReference>